<sequence>MSHRINLNSSLWTLLLLSQISPIAVAHNIKTSGEVAATFHIEPNHNPKAGEPAKAWFALTRKGGKIIELTDCNCKLEVNLKSHPKGRVNREEVTGNREERIIDSHSPKRAKHLDRKSWISPMTHPPNASPPLPTSDSLKPPLKSISTEQYQGIPGAEIIFPQAGEYELEFSGTPKAGANFQPFEFSYTVTVRAGTIAPTVSPSPQGVNNPQNIVHHGDDDNISQSLFQGKIPVLVLVVVFVLGGIGLVVRWLKMGKF</sequence>
<dbReference type="Proteomes" id="UP001204953">
    <property type="component" value="Unassembled WGS sequence"/>
</dbReference>
<keyword evidence="2" id="KW-0472">Membrane</keyword>
<name>A0AAE3GU96_9CYAN</name>
<gene>
    <name evidence="4" type="ORF">NJ959_18720</name>
</gene>
<organism evidence="4 5">
    <name type="scientific">Limnofasciculus baicalensis BBK-W-15</name>
    <dbReference type="NCBI Taxonomy" id="2699891"/>
    <lineage>
        <taxon>Bacteria</taxon>
        <taxon>Bacillati</taxon>
        <taxon>Cyanobacteriota</taxon>
        <taxon>Cyanophyceae</taxon>
        <taxon>Coleofasciculales</taxon>
        <taxon>Coleofasciculaceae</taxon>
        <taxon>Limnofasciculus</taxon>
        <taxon>Limnofasciculus baicalensis</taxon>
    </lineage>
</organism>
<feature type="signal peptide" evidence="3">
    <location>
        <begin position="1"/>
        <end position="26"/>
    </location>
</feature>
<feature type="region of interest" description="Disordered" evidence="1">
    <location>
        <begin position="85"/>
        <end position="139"/>
    </location>
</feature>
<evidence type="ECO:0000313" key="5">
    <source>
        <dbReference type="Proteomes" id="UP001204953"/>
    </source>
</evidence>
<feature type="compositionally biased region" description="Pro residues" evidence="1">
    <location>
        <begin position="123"/>
        <end position="133"/>
    </location>
</feature>
<evidence type="ECO:0000256" key="3">
    <source>
        <dbReference type="SAM" id="SignalP"/>
    </source>
</evidence>
<keyword evidence="5" id="KW-1185">Reference proteome</keyword>
<dbReference type="AlphaFoldDB" id="A0AAE3GU96"/>
<accession>A0AAE3GU96</accession>
<dbReference type="RefSeq" id="WP_254013221.1">
    <property type="nucleotide sequence ID" value="NZ_JAMZMM010000204.1"/>
</dbReference>
<feature type="compositionally biased region" description="Basic and acidic residues" evidence="1">
    <location>
        <begin position="88"/>
        <end position="106"/>
    </location>
</feature>
<reference evidence="4" key="1">
    <citation type="submission" date="2022-06" db="EMBL/GenBank/DDBJ databases">
        <title>New cyanobacteria of genus Symplocastrum in benthos of Lake Baikal.</title>
        <authorList>
            <person name="Sorokovikova E."/>
            <person name="Tikhonova I."/>
            <person name="Krasnopeev A."/>
            <person name="Evseev P."/>
            <person name="Gladkikh A."/>
            <person name="Belykh O."/>
        </authorList>
    </citation>
    <scope>NUCLEOTIDE SEQUENCE</scope>
    <source>
        <strain evidence="4">BBK-W-15</strain>
    </source>
</reference>
<evidence type="ECO:0000313" key="4">
    <source>
        <dbReference type="EMBL" id="MCP2730464.1"/>
    </source>
</evidence>
<keyword evidence="2" id="KW-0812">Transmembrane</keyword>
<evidence type="ECO:0008006" key="6">
    <source>
        <dbReference type="Google" id="ProtNLM"/>
    </source>
</evidence>
<evidence type="ECO:0000256" key="2">
    <source>
        <dbReference type="SAM" id="Phobius"/>
    </source>
</evidence>
<feature type="transmembrane region" description="Helical" evidence="2">
    <location>
        <begin position="231"/>
        <end position="252"/>
    </location>
</feature>
<feature type="chain" id="PRO_5041986895" description="Transketolase" evidence="3">
    <location>
        <begin position="27"/>
        <end position="257"/>
    </location>
</feature>
<proteinExistence type="predicted"/>
<evidence type="ECO:0000256" key="1">
    <source>
        <dbReference type="SAM" id="MobiDB-lite"/>
    </source>
</evidence>
<keyword evidence="3" id="KW-0732">Signal</keyword>
<keyword evidence="2" id="KW-1133">Transmembrane helix</keyword>
<comment type="caution">
    <text evidence="4">The sequence shown here is derived from an EMBL/GenBank/DDBJ whole genome shotgun (WGS) entry which is preliminary data.</text>
</comment>
<protein>
    <recommendedName>
        <fullName evidence="6">Transketolase</fullName>
    </recommendedName>
</protein>
<dbReference type="EMBL" id="JAMZMM010000204">
    <property type="protein sequence ID" value="MCP2730464.1"/>
    <property type="molecule type" value="Genomic_DNA"/>
</dbReference>